<dbReference type="SUPFAM" id="SSF52833">
    <property type="entry name" value="Thioredoxin-like"/>
    <property type="match status" value="1"/>
</dbReference>
<dbReference type="FunFam" id="1.10.10.1590:FF:000001">
    <property type="entry name" value="NADH-quinone oxidoreductase subunit E"/>
    <property type="match status" value="1"/>
</dbReference>
<accession>A0A239PVB5</accession>
<evidence type="ECO:0000256" key="9">
    <source>
        <dbReference type="SAM" id="MobiDB-lite"/>
    </source>
</evidence>
<keyword evidence="3 8" id="KW-0479">Metal-binding</keyword>
<dbReference type="PIRSF" id="PIRSF000216">
    <property type="entry name" value="NADH_DH_24kDa"/>
    <property type="match status" value="1"/>
</dbReference>
<evidence type="ECO:0000256" key="8">
    <source>
        <dbReference type="PIRSR" id="PIRSR000216-1"/>
    </source>
</evidence>
<evidence type="ECO:0000313" key="10">
    <source>
        <dbReference type="EMBL" id="SNT74195.1"/>
    </source>
</evidence>
<keyword evidence="11" id="KW-1185">Reference proteome</keyword>
<evidence type="ECO:0000256" key="6">
    <source>
        <dbReference type="ARBA" id="ARBA00034078"/>
    </source>
</evidence>
<dbReference type="EMBL" id="FZQA01000004">
    <property type="protein sequence ID" value="SNT74195.1"/>
    <property type="molecule type" value="Genomic_DNA"/>
</dbReference>
<feature type="binding site" evidence="8">
    <location>
        <position position="101"/>
    </location>
    <ligand>
        <name>[2Fe-2S] cluster</name>
        <dbReference type="ChEBI" id="CHEBI:190135"/>
    </ligand>
</feature>
<dbReference type="PROSITE" id="PS01099">
    <property type="entry name" value="COMPLEX1_24K"/>
    <property type="match status" value="1"/>
</dbReference>
<protein>
    <submittedName>
        <fullName evidence="10">NADH dehydrogenase subunit E</fullName>
    </submittedName>
</protein>
<dbReference type="GO" id="GO:0051537">
    <property type="term" value="F:2 iron, 2 sulfur cluster binding"/>
    <property type="evidence" value="ECO:0007669"/>
    <property type="project" value="UniProtKB-KW"/>
</dbReference>
<dbReference type="InterPro" id="IPR042128">
    <property type="entry name" value="NuoE_dom"/>
</dbReference>
<proteinExistence type="inferred from homology"/>
<comment type="cofactor">
    <cofactor evidence="6">
        <name>[2Fe-2S] cluster</name>
        <dbReference type="ChEBI" id="CHEBI:190135"/>
    </cofactor>
</comment>
<gene>
    <name evidence="10" type="ORF">SAMN06297382_2104</name>
</gene>
<evidence type="ECO:0000256" key="3">
    <source>
        <dbReference type="ARBA" id="ARBA00022723"/>
    </source>
</evidence>
<comment type="cofactor">
    <cofactor evidence="8">
        <name>[2Fe-2S] cluster</name>
        <dbReference type="ChEBI" id="CHEBI:190135"/>
    </cofactor>
    <text evidence="8">Binds 1 [2Fe-2S] cluster.</text>
</comment>
<comment type="catalytic activity">
    <reaction evidence="7">
        <text>a quinone + NADH + 5 H(+)(in) = a quinol + NAD(+) + 4 H(+)(out)</text>
        <dbReference type="Rhea" id="RHEA:57888"/>
        <dbReference type="ChEBI" id="CHEBI:15378"/>
        <dbReference type="ChEBI" id="CHEBI:24646"/>
        <dbReference type="ChEBI" id="CHEBI:57540"/>
        <dbReference type="ChEBI" id="CHEBI:57945"/>
        <dbReference type="ChEBI" id="CHEBI:132124"/>
    </reaction>
</comment>
<evidence type="ECO:0000256" key="7">
    <source>
        <dbReference type="ARBA" id="ARBA00047712"/>
    </source>
</evidence>
<dbReference type="Proteomes" id="UP000198346">
    <property type="component" value="Unassembled WGS sequence"/>
</dbReference>
<dbReference type="NCBIfam" id="TIGR01958">
    <property type="entry name" value="nuoE_fam"/>
    <property type="match status" value="1"/>
</dbReference>
<evidence type="ECO:0000256" key="1">
    <source>
        <dbReference type="ARBA" id="ARBA00010643"/>
    </source>
</evidence>
<dbReference type="PANTHER" id="PTHR10371:SF3">
    <property type="entry name" value="NADH DEHYDROGENASE [UBIQUINONE] FLAVOPROTEIN 2, MITOCHONDRIAL"/>
    <property type="match status" value="1"/>
</dbReference>
<dbReference type="NCBIfam" id="NF005724">
    <property type="entry name" value="PRK07539.1-4"/>
    <property type="match status" value="1"/>
</dbReference>
<dbReference type="OrthoDB" id="9807941at2"/>
<evidence type="ECO:0000256" key="2">
    <source>
        <dbReference type="ARBA" id="ARBA00022714"/>
    </source>
</evidence>
<dbReference type="CDD" id="cd03064">
    <property type="entry name" value="TRX_Fd_NuoE"/>
    <property type="match status" value="1"/>
</dbReference>
<dbReference type="Pfam" id="PF01257">
    <property type="entry name" value="2Fe-2S_thioredx"/>
    <property type="match status" value="1"/>
</dbReference>
<sequence length="226" mass="24954">MSARKPAKNQPASFEWTPENKAWCDEQLKKYPPGRQASCVIPFLWRGQKQEGWVSIPMMEAVARQLDMPYIRVFEVATFYTMFNLSPMGEHHVQVCGTTPCALRGAGDLIEVCRRVIGEPHHPTADGKLSWAEVECLGACVNAPMAQVSTKDADHYYEDLTPALLEEMLEKWRRGEKIAPGTANPKRHTSDPEGGPTTLKDPALYDGSPAAPIGELPNARPSAPAE</sequence>
<keyword evidence="5 8" id="KW-0411">Iron-sulfur</keyword>
<feature type="binding site" evidence="8">
    <location>
        <position position="96"/>
    </location>
    <ligand>
        <name>[2Fe-2S] cluster</name>
        <dbReference type="ChEBI" id="CHEBI:190135"/>
    </ligand>
</feature>
<feature type="binding site" evidence="8">
    <location>
        <position position="140"/>
    </location>
    <ligand>
        <name>[2Fe-2S] cluster</name>
        <dbReference type="ChEBI" id="CHEBI:190135"/>
    </ligand>
</feature>
<dbReference type="AlphaFoldDB" id="A0A239PVB5"/>
<evidence type="ECO:0000256" key="5">
    <source>
        <dbReference type="ARBA" id="ARBA00023014"/>
    </source>
</evidence>
<dbReference type="RefSeq" id="WP_089412566.1">
    <property type="nucleotide sequence ID" value="NZ_FZQA01000004.1"/>
</dbReference>
<dbReference type="Gene3D" id="3.40.30.10">
    <property type="entry name" value="Glutaredoxin"/>
    <property type="match status" value="1"/>
</dbReference>
<dbReference type="GO" id="GO:0003954">
    <property type="term" value="F:NADH dehydrogenase activity"/>
    <property type="evidence" value="ECO:0007669"/>
    <property type="project" value="TreeGrafter"/>
</dbReference>
<comment type="similarity">
    <text evidence="1">Belongs to the complex I 24 kDa subunit family.</text>
</comment>
<feature type="binding site" evidence="8">
    <location>
        <position position="136"/>
    </location>
    <ligand>
        <name>[2Fe-2S] cluster</name>
        <dbReference type="ChEBI" id="CHEBI:190135"/>
    </ligand>
</feature>
<keyword evidence="4 8" id="KW-0408">Iron</keyword>
<dbReference type="Gene3D" id="1.10.10.1590">
    <property type="entry name" value="NADH-quinone oxidoreductase subunit E"/>
    <property type="match status" value="1"/>
</dbReference>
<organism evidence="10 11">
    <name type="scientific">Amphiplicatus metriothermophilus</name>
    <dbReference type="NCBI Taxonomy" id="1519374"/>
    <lineage>
        <taxon>Bacteria</taxon>
        <taxon>Pseudomonadati</taxon>
        <taxon>Pseudomonadota</taxon>
        <taxon>Alphaproteobacteria</taxon>
        <taxon>Parvularculales</taxon>
        <taxon>Parvularculaceae</taxon>
        <taxon>Amphiplicatus</taxon>
    </lineage>
</organism>
<feature type="region of interest" description="Disordered" evidence="9">
    <location>
        <begin position="176"/>
        <end position="226"/>
    </location>
</feature>
<dbReference type="PANTHER" id="PTHR10371">
    <property type="entry name" value="NADH DEHYDROGENASE UBIQUINONE FLAVOPROTEIN 2, MITOCHONDRIAL"/>
    <property type="match status" value="1"/>
</dbReference>
<dbReference type="InterPro" id="IPR002023">
    <property type="entry name" value="NuoE-like"/>
</dbReference>
<evidence type="ECO:0000313" key="11">
    <source>
        <dbReference type="Proteomes" id="UP000198346"/>
    </source>
</evidence>
<dbReference type="InterPro" id="IPR041921">
    <property type="entry name" value="NuoE_N"/>
</dbReference>
<reference evidence="10 11" key="1">
    <citation type="submission" date="2017-07" db="EMBL/GenBank/DDBJ databases">
        <authorList>
            <person name="Sun Z.S."/>
            <person name="Albrecht U."/>
            <person name="Echele G."/>
            <person name="Lee C.C."/>
        </authorList>
    </citation>
    <scope>NUCLEOTIDE SEQUENCE [LARGE SCALE GENOMIC DNA]</scope>
    <source>
        <strain evidence="10 11">CGMCC 1.12710</strain>
    </source>
</reference>
<name>A0A239PVB5_9PROT</name>
<keyword evidence="2 8" id="KW-0001">2Fe-2S</keyword>
<dbReference type="GO" id="GO:0046872">
    <property type="term" value="F:metal ion binding"/>
    <property type="evidence" value="ECO:0007669"/>
    <property type="project" value="UniProtKB-KW"/>
</dbReference>
<dbReference type="InterPro" id="IPR036249">
    <property type="entry name" value="Thioredoxin-like_sf"/>
</dbReference>
<evidence type="ECO:0000256" key="4">
    <source>
        <dbReference type="ARBA" id="ARBA00023004"/>
    </source>
</evidence>